<evidence type="ECO:0000256" key="2">
    <source>
        <dbReference type="ARBA" id="ARBA00022727"/>
    </source>
</evidence>
<dbReference type="AlphaFoldDB" id="A0A2H0VJP0"/>
<feature type="binding site" evidence="5">
    <location>
        <begin position="60"/>
        <end position="62"/>
    </location>
    <ligand>
        <name>AMP</name>
        <dbReference type="ChEBI" id="CHEBI:456215"/>
    </ligand>
</feature>
<sequence length="191" mass="21703">MSKNIIFYGPEGSGKSTQAKMLATKLGIPCQPSGDLVRHMAEQDKGIMGEICRETLKSGHYIGDSEMFVLWKARLKDEDMQNGWVIDGFPRNLTQSEFLQDKLDKYGKKVDLVYYLNVSEEVSMSRLLKRGRKLADGGLHDSEELIRERLKRYKAEEASVLAYYKERGVLVEINGEQEIEAIHAEIVSKSL</sequence>
<comment type="function">
    <text evidence="5">Catalyzes the reversible transfer of the terminal phosphate group between ATP and AMP. Plays an important role in cellular energy homeostasis and in adenine nucleotide metabolism.</text>
</comment>
<evidence type="ECO:0000256" key="4">
    <source>
        <dbReference type="ARBA" id="ARBA00022777"/>
    </source>
</evidence>
<keyword evidence="3 5" id="KW-0547">Nucleotide-binding</keyword>
<dbReference type="PANTHER" id="PTHR23359">
    <property type="entry name" value="NUCLEOTIDE KINASE"/>
    <property type="match status" value="1"/>
</dbReference>
<keyword evidence="5" id="KW-0963">Cytoplasm</keyword>
<comment type="subunit">
    <text evidence="5 7">Monomer.</text>
</comment>
<reference evidence="9" key="1">
    <citation type="submission" date="2017-09" db="EMBL/GenBank/DDBJ databases">
        <title>Depth-based differentiation of microbial function through sediment-hosted aquifers and enrichment of novel symbionts in the deep terrestrial subsurface.</title>
        <authorList>
            <person name="Probst A.J."/>
            <person name="Ladd B."/>
            <person name="Jarett J.K."/>
            <person name="Geller-Mcgrath D.E."/>
            <person name="Sieber C.M.K."/>
            <person name="Emerson J.B."/>
            <person name="Anantharaman K."/>
            <person name="Thomas B.C."/>
            <person name="Malmstrom R."/>
            <person name="Stieglmeier M."/>
            <person name="Klingl A."/>
            <person name="Woyke T."/>
            <person name="Ryan C.M."/>
            <person name="Banfield J.F."/>
        </authorList>
    </citation>
    <scope>NUCLEOTIDE SEQUENCE [LARGE SCALE GENOMIC DNA]</scope>
</reference>
<dbReference type="EMBL" id="PFAF01000002">
    <property type="protein sequence ID" value="PIR99293.1"/>
    <property type="molecule type" value="Genomic_DNA"/>
</dbReference>
<evidence type="ECO:0000256" key="6">
    <source>
        <dbReference type="RuleBase" id="RU003330"/>
    </source>
</evidence>
<dbReference type="SUPFAM" id="SSF52540">
    <property type="entry name" value="P-loop containing nucleoside triphosphate hydrolases"/>
    <property type="match status" value="1"/>
</dbReference>
<feature type="binding site" evidence="5">
    <location>
        <position position="149"/>
    </location>
    <ligand>
        <name>AMP</name>
        <dbReference type="ChEBI" id="CHEBI:456215"/>
    </ligand>
</feature>
<keyword evidence="1 5" id="KW-0808">Transferase</keyword>
<feature type="binding site" evidence="5">
    <location>
        <position position="33"/>
    </location>
    <ligand>
        <name>AMP</name>
        <dbReference type="ChEBI" id="CHEBI:456215"/>
    </ligand>
</feature>
<dbReference type="UniPathway" id="UPA00588">
    <property type="reaction ID" value="UER00649"/>
</dbReference>
<dbReference type="GO" id="GO:0005524">
    <property type="term" value="F:ATP binding"/>
    <property type="evidence" value="ECO:0007669"/>
    <property type="project" value="UniProtKB-UniRule"/>
</dbReference>
<feature type="binding site" evidence="5">
    <location>
        <position position="132"/>
    </location>
    <ligand>
        <name>AMP</name>
        <dbReference type="ChEBI" id="CHEBI:456215"/>
    </ligand>
</feature>
<dbReference type="PRINTS" id="PR00094">
    <property type="entry name" value="ADENYLTKNASE"/>
</dbReference>
<evidence type="ECO:0000256" key="7">
    <source>
        <dbReference type="RuleBase" id="RU003331"/>
    </source>
</evidence>
<comment type="similarity">
    <text evidence="5 6">Belongs to the adenylate kinase family.</text>
</comment>
<feature type="binding site" evidence="5">
    <location>
        <position position="38"/>
    </location>
    <ligand>
        <name>AMP</name>
        <dbReference type="ChEBI" id="CHEBI:456215"/>
    </ligand>
</feature>
<protein>
    <recommendedName>
        <fullName evidence="5 7">Adenylate kinase</fullName>
        <shortName evidence="5">AK</shortName>
        <ecNumber evidence="5 7">2.7.4.3</ecNumber>
    </recommendedName>
    <alternativeName>
        <fullName evidence="5">ATP-AMP transphosphorylase</fullName>
    </alternativeName>
    <alternativeName>
        <fullName evidence="5">ATP:AMP phosphotransferase</fullName>
    </alternativeName>
    <alternativeName>
        <fullName evidence="5">Adenylate monophosphate kinase</fullName>
    </alternativeName>
</protein>
<evidence type="ECO:0000313" key="9">
    <source>
        <dbReference type="Proteomes" id="UP000230796"/>
    </source>
</evidence>
<gene>
    <name evidence="5" type="primary">adk</name>
    <name evidence="8" type="ORF">COT87_00205</name>
</gene>
<keyword evidence="5 7" id="KW-0067">ATP-binding</keyword>
<dbReference type="InterPro" id="IPR027417">
    <property type="entry name" value="P-loop_NTPase"/>
</dbReference>
<feature type="binding site" evidence="5">
    <location>
        <position position="130"/>
    </location>
    <ligand>
        <name>ATP</name>
        <dbReference type="ChEBI" id="CHEBI:30616"/>
    </ligand>
</feature>
<evidence type="ECO:0000256" key="1">
    <source>
        <dbReference type="ARBA" id="ARBA00022679"/>
    </source>
</evidence>
<dbReference type="PROSITE" id="PS00113">
    <property type="entry name" value="ADENYLATE_KINASE"/>
    <property type="match status" value="1"/>
</dbReference>
<dbReference type="GO" id="GO:0004017">
    <property type="term" value="F:AMP kinase activity"/>
    <property type="evidence" value="ECO:0007669"/>
    <property type="project" value="UniProtKB-UniRule"/>
</dbReference>
<comment type="caution">
    <text evidence="5">Lacks conserved residue(s) required for the propagation of feature annotation.</text>
</comment>
<feature type="binding site" evidence="5">
    <location>
        <begin position="12"/>
        <end position="17"/>
    </location>
    <ligand>
        <name>ATP</name>
        <dbReference type="ChEBI" id="CHEBI:30616"/>
    </ligand>
</feature>
<feature type="binding site" evidence="5">
    <location>
        <position position="177"/>
    </location>
    <ligand>
        <name>ATP</name>
        <dbReference type="ChEBI" id="CHEBI:30616"/>
    </ligand>
</feature>
<comment type="caution">
    <text evidence="8">The sequence shown here is derived from an EMBL/GenBank/DDBJ whole genome shotgun (WGS) entry which is preliminary data.</text>
</comment>
<dbReference type="Proteomes" id="UP000230796">
    <property type="component" value="Unassembled WGS sequence"/>
</dbReference>
<comment type="pathway">
    <text evidence="5">Purine metabolism; AMP biosynthesis via salvage pathway; AMP from ADP: step 1/1.</text>
</comment>
<dbReference type="InterPro" id="IPR033690">
    <property type="entry name" value="Adenylat_kinase_CS"/>
</dbReference>
<proteinExistence type="inferred from homology"/>
<keyword evidence="2 5" id="KW-0545">Nucleotide biosynthesis</keyword>
<feature type="binding site" evidence="5">
    <location>
        <begin position="88"/>
        <end position="91"/>
    </location>
    <ligand>
        <name>AMP</name>
        <dbReference type="ChEBI" id="CHEBI:456215"/>
    </ligand>
</feature>
<name>A0A2H0VJP0_9BACT</name>
<dbReference type="InterPro" id="IPR000850">
    <property type="entry name" value="Adenylat/UMP-CMP_kin"/>
</dbReference>
<dbReference type="GO" id="GO:0005737">
    <property type="term" value="C:cytoplasm"/>
    <property type="evidence" value="ECO:0007669"/>
    <property type="project" value="UniProtKB-SubCell"/>
</dbReference>
<comment type="catalytic activity">
    <reaction evidence="5 7">
        <text>AMP + ATP = 2 ADP</text>
        <dbReference type="Rhea" id="RHEA:12973"/>
        <dbReference type="ChEBI" id="CHEBI:30616"/>
        <dbReference type="ChEBI" id="CHEBI:456215"/>
        <dbReference type="ChEBI" id="CHEBI:456216"/>
        <dbReference type="EC" id="2.7.4.3"/>
    </reaction>
</comment>
<comment type="domain">
    <text evidence="5">Consists of three domains, a large central CORE domain and two small peripheral domains, NMPbind and LID, which undergo movements during catalysis. The LID domain closes over the site of phosphoryl transfer upon ATP binding. Assembling and dissambling the active center during each catalytic cycle provides an effective means to prevent ATP hydrolysis.</text>
</comment>
<dbReference type="EC" id="2.7.4.3" evidence="5 7"/>
<evidence type="ECO:0000313" key="8">
    <source>
        <dbReference type="EMBL" id="PIR99293.1"/>
    </source>
</evidence>
<dbReference type="GO" id="GO:0044209">
    <property type="term" value="P:AMP salvage"/>
    <property type="evidence" value="ECO:0007669"/>
    <property type="project" value="UniProtKB-UniRule"/>
</dbReference>
<comment type="subcellular location">
    <subcellularLocation>
        <location evidence="5 7">Cytoplasm</location>
    </subcellularLocation>
</comment>
<organism evidence="8 9">
    <name type="scientific">Candidatus Collierbacteria bacterium CG10_big_fil_rev_8_21_14_0_10_44_9</name>
    <dbReference type="NCBI Taxonomy" id="1974535"/>
    <lineage>
        <taxon>Bacteria</taxon>
        <taxon>Candidatus Collieribacteriota</taxon>
    </lineage>
</organism>
<feature type="binding site" evidence="5">
    <location>
        <position position="95"/>
    </location>
    <ligand>
        <name>AMP</name>
        <dbReference type="ChEBI" id="CHEBI:456215"/>
    </ligand>
</feature>
<evidence type="ECO:0000256" key="5">
    <source>
        <dbReference type="HAMAP-Rule" id="MF_00235"/>
    </source>
</evidence>
<dbReference type="Pfam" id="PF00406">
    <property type="entry name" value="ADK"/>
    <property type="match status" value="1"/>
</dbReference>
<dbReference type="HAMAP" id="MF_00235">
    <property type="entry name" value="Adenylate_kinase_Adk"/>
    <property type="match status" value="1"/>
</dbReference>
<dbReference type="CDD" id="cd01428">
    <property type="entry name" value="ADK"/>
    <property type="match status" value="1"/>
</dbReference>
<dbReference type="Gene3D" id="3.40.50.300">
    <property type="entry name" value="P-loop containing nucleotide triphosphate hydrolases"/>
    <property type="match status" value="1"/>
</dbReference>
<accession>A0A2H0VJP0</accession>
<evidence type="ECO:0000256" key="3">
    <source>
        <dbReference type="ARBA" id="ARBA00022741"/>
    </source>
</evidence>
<keyword evidence="4 5" id="KW-0418">Kinase</keyword>